<keyword evidence="3" id="KW-1185">Reference proteome</keyword>
<organism evidence="2 3">
    <name type="scientific">Actinopolyspora mortivallis</name>
    <dbReference type="NCBI Taxonomy" id="33906"/>
    <lineage>
        <taxon>Bacteria</taxon>
        <taxon>Bacillati</taxon>
        <taxon>Actinomycetota</taxon>
        <taxon>Actinomycetes</taxon>
        <taxon>Actinopolysporales</taxon>
        <taxon>Actinopolysporaceae</taxon>
        <taxon>Actinopolyspora</taxon>
    </lineage>
</organism>
<evidence type="ECO:0000313" key="2">
    <source>
        <dbReference type="EMBL" id="PRW64879.1"/>
    </source>
</evidence>
<dbReference type="InParanoid" id="A0A2T0H0J6"/>
<gene>
    <name evidence="2" type="ORF">CEP50_03440</name>
</gene>
<feature type="region of interest" description="Disordered" evidence="1">
    <location>
        <begin position="1"/>
        <end position="90"/>
    </location>
</feature>
<accession>A0A2T0H0J6</accession>
<dbReference type="Proteomes" id="UP000239352">
    <property type="component" value="Unassembled WGS sequence"/>
</dbReference>
<proteinExistence type="predicted"/>
<evidence type="ECO:0000313" key="3">
    <source>
        <dbReference type="Proteomes" id="UP000239352"/>
    </source>
</evidence>
<reference evidence="2 3" key="1">
    <citation type="submission" date="2018-03" db="EMBL/GenBank/DDBJ databases">
        <title>Actinopolyspora mortivallis from Sahara, screening for active biomolecules.</title>
        <authorList>
            <person name="Selama O."/>
            <person name="Wellington E.M.H."/>
            <person name="Hacene H."/>
        </authorList>
    </citation>
    <scope>NUCLEOTIDE SEQUENCE [LARGE SCALE GENOMIC DNA]</scope>
    <source>
        <strain evidence="2 3">M5A</strain>
    </source>
</reference>
<dbReference type="AlphaFoldDB" id="A0A2T0H0J6"/>
<dbReference type="RefSeq" id="WP_106112444.1">
    <property type="nucleotide sequence ID" value="NZ_PVSR01000002.1"/>
</dbReference>
<name>A0A2T0H0J6_ACTMO</name>
<evidence type="ECO:0000256" key="1">
    <source>
        <dbReference type="SAM" id="MobiDB-lite"/>
    </source>
</evidence>
<comment type="caution">
    <text evidence="2">The sequence shown here is derived from an EMBL/GenBank/DDBJ whole genome shotgun (WGS) entry which is preliminary data.</text>
</comment>
<protein>
    <submittedName>
        <fullName evidence="2">Uncharacterized protein</fullName>
    </submittedName>
</protein>
<dbReference type="EMBL" id="PVSR01000002">
    <property type="protein sequence ID" value="PRW64879.1"/>
    <property type="molecule type" value="Genomic_DNA"/>
</dbReference>
<sequence>MSASAEVTVQVEMPTEPVKGNSHSTVAVTVKAPRNDEVPRPRTSTPVEDADDVPHVAVSETVDAVLSSEGQDASEDEDDGENRASKPSSL</sequence>